<evidence type="ECO:0000256" key="10">
    <source>
        <dbReference type="ARBA" id="ARBA00023136"/>
    </source>
</evidence>
<proteinExistence type="predicted"/>
<dbReference type="InterPro" id="IPR008168">
    <property type="entry name" value="Cyt_C_IC"/>
</dbReference>
<dbReference type="GO" id="GO:0005506">
    <property type="term" value="F:iron ion binding"/>
    <property type="evidence" value="ECO:0007669"/>
    <property type="project" value="InterPro"/>
</dbReference>
<evidence type="ECO:0000259" key="14">
    <source>
        <dbReference type="PROSITE" id="PS51007"/>
    </source>
</evidence>
<evidence type="ECO:0000256" key="11">
    <source>
        <dbReference type="PIRSR" id="PIRSR000018-50"/>
    </source>
</evidence>
<dbReference type="SUPFAM" id="SSF46626">
    <property type="entry name" value="Cytochrome c"/>
    <property type="match status" value="3"/>
</dbReference>
<dbReference type="Pfam" id="PF00034">
    <property type="entry name" value="Cytochrom_C"/>
    <property type="match status" value="3"/>
</dbReference>
<keyword evidence="9 12" id="KW-0408">Iron</keyword>
<sequence length="456" mass="48455">MRRRLLSAAGRTTLVVLAGACAVSLSYLSGAYLSGAMGEAATTSASGSAQTPSASADRELLARGEYVARAADCAGCHTAPEHGAPYAGGLGMGSPFGTITSSNITPDAQYGIGRYSYDEFARALREGVARGGKRLYPAMPYASFAKITDDDMRALYAYMMRGVAPVAKPAPPSDVAFPFNQRWALRFWQMAFMPRGVYRPRADRDAQWNRGAYLVQSLGHCGACHTPRGAGYQERGYDESSRTYLTGGINDHWFAPNLTGDAGSGLGRMKPGEIAAFLKTGHAAGVVAYGSMVEQIEDSTQYLSDDDLQAIARYLKSLPAQQPSGTYTPRADPARSPANGSRVSDRLSIGFNVYRSFCARCHRDDGAGIPGAFPALAGNPSVLAEDTTSLIRLLIEGGNSPSTLTGPPRQAMPAFVGTLADVQIAQVLTYVRSAWGNNAQPITANDVSALREILHK</sequence>
<dbReference type="InterPro" id="IPR009056">
    <property type="entry name" value="Cyt_c-like_dom"/>
</dbReference>
<dbReference type="InterPro" id="IPR051459">
    <property type="entry name" value="Cytochrome_c-type_DH"/>
</dbReference>
<evidence type="ECO:0000256" key="12">
    <source>
        <dbReference type="PIRSR" id="PIRSR000018-51"/>
    </source>
</evidence>
<keyword evidence="10" id="KW-0472">Membrane</keyword>
<dbReference type="PANTHER" id="PTHR35008">
    <property type="entry name" value="BLL4482 PROTEIN-RELATED"/>
    <property type="match status" value="1"/>
</dbReference>
<feature type="binding site" description="covalent" evidence="11">
    <location>
        <position position="221"/>
    </location>
    <ligand>
        <name>heme c</name>
        <dbReference type="ChEBI" id="CHEBI:61717"/>
        <label>2</label>
    </ligand>
</feature>
<feature type="domain" description="Cytochrome c" evidence="14">
    <location>
        <begin position="206"/>
        <end position="319"/>
    </location>
</feature>
<feature type="binding site" description="covalent" evidence="11">
    <location>
        <position position="358"/>
    </location>
    <ligand>
        <name>heme c</name>
        <dbReference type="ChEBI" id="CHEBI:61717"/>
        <label>3</label>
    </ligand>
</feature>
<evidence type="ECO:0000256" key="2">
    <source>
        <dbReference type="ARBA" id="ARBA00022448"/>
    </source>
</evidence>
<keyword evidence="7" id="KW-0677">Repeat</keyword>
<dbReference type="GO" id="GO:0009055">
    <property type="term" value="F:electron transfer activity"/>
    <property type="evidence" value="ECO:0007669"/>
    <property type="project" value="InterPro"/>
</dbReference>
<dbReference type="InterPro" id="IPR014353">
    <property type="entry name" value="Membr-bd_ADH_cyt_c"/>
</dbReference>
<dbReference type="RefSeq" id="WP_177200363.1">
    <property type="nucleotide sequence ID" value="NZ_FNYE01000007.1"/>
</dbReference>
<gene>
    <name evidence="15" type="ORF">SAMN05192539_1007147</name>
</gene>
<evidence type="ECO:0000256" key="3">
    <source>
        <dbReference type="ARBA" id="ARBA00022475"/>
    </source>
</evidence>
<keyword evidence="5 12" id="KW-0479">Metal-binding</keyword>
<dbReference type="EMBL" id="FNYE01000007">
    <property type="protein sequence ID" value="SEJ17123.1"/>
    <property type="molecule type" value="Genomic_DNA"/>
</dbReference>
<feature type="binding site" description="covalent" evidence="11">
    <location>
        <position position="224"/>
    </location>
    <ligand>
        <name>heme c</name>
        <dbReference type="ChEBI" id="CHEBI:61717"/>
        <label>2</label>
    </ligand>
</feature>
<keyword evidence="8" id="KW-0249">Electron transport</keyword>
<evidence type="ECO:0000313" key="16">
    <source>
        <dbReference type="Proteomes" id="UP000198866"/>
    </source>
</evidence>
<evidence type="ECO:0000256" key="9">
    <source>
        <dbReference type="ARBA" id="ARBA00023004"/>
    </source>
</evidence>
<organism evidence="15 16">
    <name type="scientific">Paraburkholderia diazotrophica</name>
    <dbReference type="NCBI Taxonomy" id="667676"/>
    <lineage>
        <taxon>Bacteria</taxon>
        <taxon>Pseudomonadati</taxon>
        <taxon>Pseudomonadota</taxon>
        <taxon>Betaproteobacteria</taxon>
        <taxon>Burkholderiales</taxon>
        <taxon>Burkholderiaceae</taxon>
        <taxon>Paraburkholderia</taxon>
    </lineage>
</organism>
<evidence type="ECO:0000256" key="13">
    <source>
        <dbReference type="SAM" id="MobiDB-lite"/>
    </source>
</evidence>
<dbReference type="STRING" id="667676.SAMN05192539_1007147"/>
<feature type="binding site" description="covalent" evidence="11">
    <location>
        <position position="76"/>
    </location>
    <ligand>
        <name>heme c</name>
        <dbReference type="ChEBI" id="CHEBI:61717"/>
        <label>1</label>
    </ligand>
</feature>
<feature type="binding site" description="axial binding residue" evidence="12">
    <location>
        <position position="77"/>
    </location>
    <ligand>
        <name>heme c</name>
        <dbReference type="ChEBI" id="CHEBI:61717"/>
        <label>1</label>
    </ligand>
    <ligandPart>
        <name>Fe</name>
        <dbReference type="ChEBI" id="CHEBI:18248"/>
    </ligandPart>
</feature>
<dbReference type="PIRSF" id="PIRSF000018">
    <property type="entry name" value="Mb_ADH_cyt_c"/>
    <property type="match status" value="1"/>
</dbReference>
<feature type="binding site" description="axial binding residue" evidence="12">
    <location>
        <position position="225"/>
    </location>
    <ligand>
        <name>heme c</name>
        <dbReference type="ChEBI" id="CHEBI:61717"/>
        <label>2</label>
    </ligand>
    <ligandPart>
        <name>Fe</name>
        <dbReference type="ChEBI" id="CHEBI:18248"/>
    </ligandPart>
</feature>
<dbReference type="GO" id="GO:0020037">
    <property type="term" value="F:heme binding"/>
    <property type="evidence" value="ECO:0007669"/>
    <property type="project" value="InterPro"/>
</dbReference>
<dbReference type="AlphaFoldDB" id="A0A1H6WJS1"/>
<comment type="cofactor">
    <cofactor evidence="11">
        <name>heme c</name>
        <dbReference type="ChEBI" id="CHEBI:61717"/>
    </cofactor>
    <text evidence="11">Binds 3 heme c groups covalently per subunit.</text>
</comment>
<feature type="domain" description="Cytochrome c" evidence="14">
    <location>
        <begin position="345"/>
        <end position="435"/>
    </location>
</feature>
<keyword evidence="16" id="KW-1185">Reference proteome</keyword>
<feature type="region of interest" description="Disordered" evidence="13">
    <location>
        <begin position="321"/>
        <end position="341"/>
    </location>
</feature>
<evidence type="ECO:0000313" key="15">
    <source>
        <dbReference type="EMBL" id="SEJ17123.1"/>
    </source>
</evidence>
<keyword evidence="4 11" id="KW-0349">Heme</keyword>
<feature type="binding site" description="covalent" evidence="11">
    <location>
        <position position="361"/>
    </location>
    <ligand>
        <name>heme c</name>
        <dbReference type="ChEBI" id="CHEBI:61717"/>
        <label>3</label>
    </ligand>
</feature>
<protein>
    <submittedName>
        <fullName evidence="15">Cytochrome c, mono-and diheme variants</fullName>
    </submittedName>
</protein>
<feature type="binding site" description="covalent" evidence="11">
    <location>
        <position position="73"/>
    </location>
    <ligand>
        <name>heme c</name>
        <dbReference type="ChEBI" id="CHEBI:61717"/>
        <label>1</label>
    </ligand>
</feature>
<dbReference type="InterPro" id="IPR036909">
    <property type="entry name" value="Cyt_c-like_dom_sf"/>
</dbReference>
<dbReference type="GO" id="GO:0005886">
    <property type="term" value="C:plasma membrane"/>
    <property type="evidence" value="ECO:0007669"/>
    <property type="project" value="UniProtKB-SubCell"/>
</dbReference>
<evidence type="ECO:0000256" key="5">
    <source>
        <dbReference type="ARBA" id="ARBA00022723"/>
    </source>
</evidence>
<comment type="subcellular location">
    <subcellularLocation>
        <location evidence="1">Cell membrane</location>
    </subcellularLocation>
</comment>
<dbReference type="GO" id="GO:0016614">
    <property type="term" value="F:oxidoreductase activity, acting on CH-OH group of donors"/>
    <property type="evidence" value="ECO:0007669"/>
    <property type="project" value="InterPro"/>
</dbReference>
<evidence type="ECO:0000256" key="8">
    <source>
        <dbReference type="ARBA" id="ARBA00022982"/>
    </source>
</evidence>
<keyword evidence="6" id="KW-0732">Signal</keyword>
<evidence type="ECO:0000256" key="7">
    <source>
        <dbReference type="ARBA" id="ARBA00022737"/>
    </source>
</evidence>
<evidence type="ECO:0000256" key="4">
    <source>
        <dbReference type="ARBA" id="ARBA00022617"/>
    </source>
</evidence>
<dbReference type="Proteomes" id="UP000198866">
    <property type="component" value="Unassembled WGS sequence"/>
</dbReference>
<accession>A0A1H6WJS1</accession>
<evidence type="ECO:0000256" key="6">
    <source>
        <dbReference type="ARBA" id="ARBA00022729"/>
    </source>
</evidence>
<reference evidence="16" key="1">
    <citation type="submission" date="2016-10" db="EMBL/GenBank/DDBJ databases">
        <authorList>
            <person name="Varghese N."/>
            <person name="Submissions S."/>
        </authorList>
    </citation>
    <scope>NUCLEOTIDE SEQUENCE [LARGE SCALE GENOMIC DNA]</scope>
    <source>
        <strain evidence="16">LMG 26031</strain>
    </source>
</reference>
<keyword evidence="3" id="KW-1003">Cell membrane</keyword>
<dbReference type="PROSITE" id="PS51007">
    <property type="entry name" value="CYTC"/>
    <property type="match status" value="3"/>
</dbReference>
<dbReference type="PANTHER" id="PTHR35008:SF8">
    <property type="entry name" value="ALCOHOL DEHYDROGENASE CYTOCHROME C SUBUNIT"/>
    <property type="match status" value="1"/>
</dbReference>
<keyword evidence="2" id="KW-0813">Transport</keyword>
<dbReference type="PRINTS" id="PR00605">
    <property type="entry name" value="CYTCHROMECIC"/>
</dbReference>
<dbReference type="Gene3D" id="1.10.760.10">
    <property type="entry name" value="Cytochrome c-like domain"/>
    <property type="match status" value="3"/>
</dbReference>
<feature type="domain" description="Cytochrome c" evidence="14">
    <location>
        <begin position="59"/>
        <end position="163"/>
    </location>
</feature>
<name>A0A1H6WJS1_9BURK</name>
<evidence type="ECO:0000256" key="1">
    <source>
        <dbReference type="ARBA" id="ARBA00004236"/>
    </source>
</evidence>
<feature type="binding site" description="axial binding residue" evidence="12">
    <location>
        <position position="362"/>
    </location>
    <ligand>
        <name>heme c</name>
        <dbReference type="ChEBI" id="CHEBI:61717"/>
        <label>3</label>
    </ligand>
    <ligandPart>
        <name>Fe</name>
        <dbReference type="ChEBI" id="CHEBI:18248"/>
    </ligandPart>
</feature>